<dbReference type="AlphaFoldDB" id="A0A3G7U5B8"/>
<feature type="compositionally biased region" description="Basic and acidic residues" evidence="2">
    <location>
        <begin position="104"/>
        <end position="116"/>
    </location>
</feature>
<protein>
    <recommendedName>
        <fullName evidence="6">Raqprd family integrative conjugative element protein</fullName>
    </recommendedName>
</protein>
<keyword evidence="3" id="KW-0732">Signal</keyword>
<gene>
    <name evidence="4" type="ORF">C4K03_2362</name>
</gene>
<feature type="signal peptide" evidence="3">
    <location>
        <begin position="1"/>
        <end position="32"/>
    </location>
</feature>
<evidence type="ECO:0000313" key="4">
    <source>
        <dbReference type="EMBL" id="AZE54517.1"/>
    </source>
</evidence>
<evidence type="ECO:0000313" key="5">
    <source>
        <dbReference type="Proteomes" id="UP000268696"/>
    </source>
</evidence>
<dbReference type="Proteomes" id="UP000268696">
    <property type="component" value="Chromosome"/>
</dbReference>
<evidence type="ECO:0000256" key="3">
    <source>
        <dbReference type="SAM" id="SignalP"/>
    </source>
</evidence>
<reference evidence="4 5" key="1">
    <citation type="submission" date="2018-03" db="EMBL/GenBank/DDBJ databases">
        <title>Diversity of phytobeneficial traits revealed by whole-genome analysis of worldwide-isolated phenazine-producing Pseudomonas spp.</title>
        <authorList>
            <person name="Biessy A."/>
            <person name="Novinscak A."/>
            <person name="Blom J."/>
            <person name="Leger G."/>
            <person name="Thomashow L.S."/>
            <person name="Cazorla F.M."/>
            <person name="Josic D."/>
            <person name="Filion M."/>
        </authorList>
    </citation>
    <scope>NUCLEOTIDE SEQUENCE [LARGE SCALE GENOMIC DNA]</scope>
    <source>
        <strain evidence="4 5">30B</strain>
    </source>
</reference>
<name>A0A3G7U5B8_9PSED</name>
<sequence>MLNYTRLRNWREKLLGLSLLLPSLLSAPSAIAEESIRLSALLRQLDQIERRAEASARLPRDDNSRYHFDYTRFRDDVQRMRQGIRDHLSPQRAQPRDPLPLSGDYRREAEARHEPE</sequence>
<keyword evidence="1" id="KW-0175">Coiled coil</keyword>
<dbReference type="InterPro" id="IPR019110">
    <property type="entry name" value="Uncharacterised_RAQPRD"/>
</dbReference>
<accession>A0A3G7U5B8</accession>
<feature type="region of interest" description="Disordered" evidence="2">
    <location>
        <begin position="81"/>
        <end position="116"/>
    </location>
</feature>
<dbReference type="EMBL" id="CP027754">
    <property type="protein sequence ID" value="AZE54517.1"/>
    <property type="molecule type" value="Genomic_DNA"/>
</dbReference>
<dbReference type="RefSeq" id="WP_124377304.1">
    <property type="nucleotide sequence ID" value="NZ_CP027754.1"/>
</dbReference>
<feature type="chain" id="PRO_5018271594" description="Raqprd family integrative conjugative element protein" evidence="3">
    <location>
        <begin position="33"/>
        <end position="116"/>
    </location>
</feature>
<dbReference type="NCBIfam" id="TIGR01690">
    <property type="entry name" value="ICE_RAQPRD"/>
    <property type="match status" value="1"/>
</dbReference>
<feature type="coiled-coil region" evidence="1">
    <location>
        <begin position="31"/>
        <end position="58"/>
    </location>
</feature>
<evidence type="ECO:0000256" key="2">
    <source>
        <dbReference type="SAM" id="MobiDB-lite"/>
    </source>
</evidence>
<evidence type="ECO:0000256" key="1">
    <source>
        <dbReference type="SAM" id="Coils"/>
    </source>
</evidence>
<organism evidence="4 5">
    <name type="scientific">Pseudomonas synxantha</name>
    <dbReference type="NCBI Taxonomy" id="47883"/>
    <lineage>
        <taxon>Bacteria</taxon>
        <taxon>Pseudomonadati</taxon>
        <taxon>Pseudomonadota</taxon>
        <taxon>Gammaproteobacteria</taxon>
        <taxon>Pseudomonadales</taxon>
        <taxon>Pseudomonadaceae</taxon>
        <taxon>Pseudomonas</taxon>
    </lineage>
</organism>
<dbReference type="Pfam" id="PF09686">
    <property type="entry name" value="Plasmid_RAQPRD"/>
    <property type="match status" value="1"/>
</dbReference>
<evidence type="ECO:0008006" key="6">
    <source>
        <dbReference type="Google" id="ProtNLM"/>
    </source>
</evidence>
<proteinExistence type="predicted"/>